<accession>A0A562SW68</accession>
<evidence type="ECO:0000313" key="2">
    <source>
        <dbReference type="Proteomes" id="UP000316167"/>
    </source>
</evidence>
<keyword evidence="2" id="KW-1185">Reference proteome</keyword>
<organism evidence="1 2">
    <name type="scientific">Lacibacter cauensis</name>
    <dbReference type="NCBI Taxonomy" id="510947"/>
    <lineage>
        <taxon>Bacteria</taxon>
        <taxon>Pseudomonadati</taxon>
        <taxon>Bacteroidota</taxon>
        <taxon>Chitinophagia</taxon>
        <taxon>Chitinophagales</taxon>
        <taxon>Chitinophagaceae</taxon>
        <taxon>Lacibacter</taxon>
    </lineage>
</organism>
<dbReference type="Proteomes" id="UP000316167">
    <property type="component" value="Unassembled WGS sequence"/>
</dbReference>
<sequence>MLNSLFEGQVAAQTVLPATTVEATTEPTHLRKIPAAYKTEILAAYAHFPELKDVPVSFRLRKSACTLKTKPSFFSMFRSKEHRSYVIIISNKTAKAIEPISLNKLPEEARIGVLGHELSHVADFSTKSFAQSARCLIGHLSPTYLDRFEFHTDELCIRHGLGKELEAWSAYVRQTMHTANWRGSKYAKKGESTTERYMNPETIETYIKHEAGNNTVSQ</sequence>
<name>A0A562SW68_9BACT</name>
<gene>
    <name evidence="1" type="ORF">IQ13_0654</name>
</gene>
<proteinExistence type="predicted"/>
<comment type="caution">
    <text evidence="1">The sequence shown here is derived from an EMBL/GenBank/DDBJ whole genome shotgun (WGS) entry which is preliminary data.</text>
</comment>
<evidence type="ECO:0000313" key="1">
    <source>
        <dbReference type="EMBL" id="TWI85491.1"/>
    </source>
</evidence>
<reference evidence="1 2" key="1">
    <citation type="journal article" date="2015" name="Stand. Genomic Sci.">
        <title>Genomic Encyclopedia of Bacterial and Archaeal Type Strains, Phase III: the genomes of soil and plant-associated and newly described type strains.</title>
        <authorList>
            <person name="Whitman W.B."/>
            <person name="Woyke T."/>
            <person name="Klenk H.P."/>
            <person name="Zhou Y."/>
            <person name="Lilburn T.G."/>
            <person name="Beck B.J."/>
            <person name="De Vos P."/>
            <person name="Vandamme P."/>
            <person name="Eisen J.A."/>
            <person name="Garrity G."/>
            <person name="Hugenholtz P."/>
            <person name="Kyrpides N.C."/>
        </authorList>
    </citation>
    <scope>NUCLEOTIDE SEQUENCE [LARGE SCALE GENOMIC DNA]</scope>
    <source>
        <strain evidence="1 2">CGMCC 1.7271</strain>
    </source>
</reference>
<dbReference type="AlphaFoldDB" id="A0A562SW68"/>
<protein>
    <submittedName>
        <fullName evidence="1">Uncharacterized protein</fullName>
    </submittedName>
</protein>
<dbReference type="EMBL" id="VLLE01000002">
    <property type="protein sequence ID" value="TWI85491.1"/>
    <property type="molecule type" value="Genomic_DNA"/>
</dbReference>